<gene>
    <name evidence="2" type="primary">LOC106115559</name>
</gene>
<dbReference type="PANTHER" id="PTHR34651">
    <property type="entry name" value="SIMILAR TO ENSANGP00000021391"/>
    <property type="match status" value="1"/>
</dbReference>
<name>A0AAJ7E608_PAPXU</name>
<dbReference type="KEGG" id="pxu:106115559"/>
<keyword evidence="1" id="KW-0812">Transmembrane</keyword>
<evidence type="ECO:0000256" key="1">
    <source>
        <dbReference type="SAM" id="Phobius"/>
    </source>
</evidence>
<dbReference type="AlphaFoldDB" id="A0AAJ7E608"/>
<dbReference type="Pfam" id="PF15031">
    <property type="entry name" value="DUF4528"/>
    <property type="match status" value="1"/>
</dbReference>
<feature type="transmembrane region" description="Helical" evidence="1">
    <location>
        <begin position="20"/>
        <end position="50"/>
    </location>
</feature>
<dbReference type="InterPro" id="IPR029245">
    <property type="entry name" value="DUF4528"/>
</dbReference>
<evidence type="ECO:0000313" key="2">
    <source>
        <dbReference type="RefSeq" id="XP_013164443.1"/>
    </source>
</evidence>
<dbReference type="GeneID" id="106115559"/>
<proteinExistence type="predicted"/>
<keyword evidence="1" id="KW-0472">Membrane</keyword>
<organism evidence="2">
    <name type="scientific">Papilio xuthus</name>
    <name type="common">Asian swallowtail butterfly</name>
    <dbReference type="NCBI Taxonomy" id="66420"/>
    <lineage>
        <taxon>Eukaryota</taxon>
        <taxon>Metazoa</taxon>
        <taxon>Ecdysozoa</taxon>
        <taxon>Arthropoda</taxon>
        <taxon>Hexapoda</taxon>
        <taxon>Insecta</taxon>
        <taxon>Pterygota</taxon>
        <taxon>Neoptera</taxon>
        <taxon>Endopterygota</taxon>
        <taxon>Lepidoptera</taxon>
        <taxon>Glossata</taxon>
        <taxon>Ditrysia</taxon>
        <taxon>Papilionoidea</taxon>
        <taxon>Papilionidae</taxon>
        <taxon>Papilioninae</taxon>
        <taxon>Papilio</taxon>
    </lineage>
</organism>
<dbReference type="PANTHER" id="PTHR34651:SF1">
    <property type="entry name" value="SIMILAR TO ENSANGP00000021391"/>
    <property type="match status" value="1"/>
</dbReference>
<accession>A0AAJ7E608</accession>
<dbReference type="Proteomes" id="UP000694872">
    <property type="component" value="Unplaced"/>
</dbReference>
<protein>
    <submittedName>
        <fullName evidence="2">Uncharacterized protein C15orf61 homolog</fullName>
    </submittedName>
</protein>
<keyword evidence="1" id="KW-1133">Transmembrane helix</keyword>
<reference evidence="2" key="1">
    <citation type="submission" date="2025-08" db="UniProtKB">
        <authorList>
            <consortium name="RefSeq"/>
        </authorList>
    </citation>
    <scope>IDENTIFICATION</scope>
</reference>
<dbReference type="RefSeq" id="XP_013164443.1">
    <property type="nucleotide sequence ID" value="XM_013308989.1"/>
</dbReference>
<sequence length="77" mass="8753">MLNLFNSNSRGLMFLCIHKSVSLCLCEFFVMAYFLGIPCLLYGLAAIILIHHSEIVYTSKGQVTIYFLLEEHKGSLH</sequence>